<sequence>MTTDQQPTLLLSQNTHATSQVLEPSLDLANLSLERNDSPASKQDIYSNHSDSLEPSTQHKSTDELNSNVESNVDQTEDDLVTVFTDPVNFTIKHPLNSSWILWYDNPGKKTNQHSWSQNLKQIIKFDTVEDFWGIWNNLIPVSDLSPGSNYHFFKEGIKPMWEDPANDKGGKWVIQLPKKTGEQINQLWLYTVLSCIGESFAYEDDICGCVASVRKGFYRLALWTRSSDDQEICLSIGTHLKNTLSLGPNQNLGFQAHSDASKSGSFKKDRFVV</sequence>
<keyword evidence="4 6" id="KW-0694">RNA-binding</keyword>
<keyword evidence="5 6" id="KW-0648">Protein biosynthesis</keyword>
<name>A0ABR2W9Z4_9FUNG</name>
<dbReference type="Proteomes" id="UP001479436">
    <property type="component" value="Unassembled WGS sequence"/>
</dbReference>
<comment type="similarity">
    <text evidence="1 6">Belongs to the eukaryotic initiation factor 4E family.</text>
</comment>
<evidence type="ECO:0000256" key="1">
    <source>
        <dbReference type="ARBA" id="ARBA00009860"/>
    </source>
</evidence>
<evidence type="ECO:0000256" key="7">
    <source>
        <dbReference type="SAM" id="MobiDB-lite"/>
    </source>
</evidence>
<evidence type="ECO:0000256" key="6">
    <source>
        <dbReference type="RuleBase" id="RU004374"/>
    </source>
</evidence>
<feature type="region of interest" description="Disordered" evidence="7">
    <location>
        <begin position="38"/>
        <end position="68"/>
    </location>
</feature>
<evidence type="ECO:0000256" key="4">
    <source>
        <dbReference type="ARBA" id="ARBA00022884"/>
    </source>
</evidence>
<keyword evidence="9" id="KW-1185">Reference proteome</keyword>
<evidence type="ECO:0000313" key="9">
    <source>
        <dbReference type="Proteomes" id="UP001479436"/>
    </source>
</evidence>
<dbReference type="SUPFAM" id="SSF55418">
    <property type="entry name" value="eIF4e-like"/>
    <property type="match status" value="1"/>
</dbReference>
<evidence type="ECO:0000256" key="3">
    <source>
        <dbReference type="ARBA" id="ARBA00022845"/>
    </source>
</evidence>
<comment type="caution">
    <text evidence="8">The sequence shown here is derived from an EMBL/GenBank/DDBJ whole genome shotgun (WGS) entry which is preliminary data.</text>
</comment>
<dbReference type="Pfam" id="PF01652">
    <property type="entry name" value="IF4E"/>
    <property type="match status" value="1"/>
</dbReference>
<dbReference type="InterPro" id="IPR001040">
    <property type="entry name" value="TIF_eIF_4E"/>
</dbReference>
<dbReference type="PANTHER" id="PTHR11960">
    <property type="entry name" value="EUKARYOTIC TRANSLATION INITIATION FACTOR 4E RELATED"/>
    <property type="match status" value="1"/>
</dbReference>
<accession>A0ABR2W9Z4</accession>
<dbReference type="PANTHER" id="PTHR11960:SF8">
    <property type="entry name" value="EUKARYOTIC TRANSLATION INITIATION FACTOR 4E1-RELATED"/>
    <property type="match status" value="1"/>
</dbReference>
<keyword evidence="3" id="KW-0810">Translation regulation</keyword>
<gene>
    <name evidence="8" type="primary">TIF45_1</name>
    <name evidence="8" type="ORF">K7432_001213</name>
</gene>
<dbReference type="EMBL" id="JASJQH010006901">
    <property type="protein sequence ID" value="KAK9728210.1"/>
    <property type="molecule type" value="Genomic_DNA"/>
</dbReference>
<dbReference type="InterPro" id="IPR023398">
    <property type="entry name" value="TIF_eIF4e-like"/>
</dbReference>
<dbReference type="GO" id="GO:0003743">
    <property type="term" value="F:translation initiation factor activity"/>
    <property type="evidence" value="ECO:0007669"/>
    <property type="project" value="UniProtKB-KW"/>
</dbReference>
<evidence type="ECO:0000256" key="2">
    <source>
        <dbReference type="ARBA" id="ARBA00022540"/>
    </source>
</evidence>
<dbReference type="Gene3D" id="3.30.760.10">
    <property type="entry name" value="RNA Cap, Translation Initiation Factor Eif4e"/>
    <property type="match status" value="1"/>
</dbReference>
<protein>
    <submittedName>
        <fullName evidence="8">Eukaryotic translation initiation factor 4E</fullName>
    </submittedName>
</protein>
<evidence type="ECO:0000256" key="5">
    <source>
        <dbReference type="ARBA" id="ARBA00022917"/>
    </source>
</evidence>
<organism evidence="8 9">
    <name type="scientific">Basidiobolus ranarum</name>
    <dbReference type="NCBI Taxonomy" id="34480"/>
    <lineage>
        <taxon>Eukaryota</taxon>
        <taxon>Fungi</taxon>
        <taxon>Fungi incertae sedis</taxon>
        <taxon>Zoopagomycota</taxon>
        <taxon>Entomophthoromycotina</taxon>
        <taxon>Basidiobolomycetes</taxon>
        <taxon>Basidiobolales</taxon>
        <taxon>Basidiobolaceae</taxon>
        <taxon>Basidiobolus</taxon>
    </lineage>
</organism>
<keyword evidence="2 6" id="KW-0396">Initiation factor</keyword>
<evidence type="ECO:0000313" key="8">
    <source>
        <dbReference type="EMBL" id="KAK9728210.1"/>
    </source>
</evidence>
<proteinExistence type="inferred from homology"/>
<reference evidence="8 9" key="1">
    <citation type="submission" date="2023-04" db="EMBL/GenBank/DDBJ databases">
        <title>Genome of Basidiobolus ranarum AG-B5.</title>
        <authorList>
            <person name="Stajich J.E."/>
            <person name="Carter-House D."/>
            <person name="Gryganskyi A."/>
        </authorList>
    </citation>
    <scope>NUCLEOTIDE SEQUENCE [LARGE SCALE GENOMIC DNA]</scope>
    <source>
        <strain evidence="8 9">AG-B5</strain>
    </source>
</reference>